<dbReference type="NCBIfam" id="NF041012">
    <property type="entry name" value="T4P_ComGB"/>
    <property type="match status" value="1"/>
</dbReference>
<keyword evidence="6 7" id="KW-0472">Membrane</keyword>
<keyword evidence="4 7" id="KW-0812">Transmembrane</keyword>
<evidence type="ECO:0000256" key="6">
    <source>
        <dbReference type="ARBA" id="ARBA00023136"/>
    </source>
</evidence>
<evidence type="ECO:0000313" key="9">
    <source>
        <dbReference type="EMBL" id="MBY0096391.1"/>
    </source>
</evidence>
<dbReference type="EMBL" id="JACWFH010000008">
    <property type="protein sequence ID" value="MBY0096391.1"/>
    <property type="molecule type" value="Genomic_DNA"/>
</dbReference>
<dbReference type="InterPro" id="IPR042094">
    <property type="entry name" value="T2SS_GspF_sf"/>
</dbReference>
<comment type="similarity">
    <text evidence="2">Belongs to the GSP F family.</text>
</comment>
<evidence type="ECO:0000256" key="3">
    <source>
        <dbReference type="ARBA" id="ARBA00022475"/>
    </source>
</evidence>
<comment type="caution">
    <text evidence="9">The sequence shown here is derived from an EMBL/GenBank/DDBJ whole genome shotgun (WGS) entry which is preliminary data.</text>
</comment>
<feature type="domain" description="Type II secretion system protein GspF" evidence="8">
    <location>
        <begin position="15"/>
        <end position="129"/>
    </location>
</feature>
<feature type="transmembrane region" description="Helical" evidence="7">
    <location>
        <begin position="196"/>
        <end position="214"/>
    </location>
</feature>
<organism evidence="9 10">
    <name type="scientific">Mesobacillus maritimus</name>
    <dbReference type="NCBI Taxonomy" id="1643336"/>
    <lineage>
        <taxon>Bacteria</taxon>
        <taxon>Bacillati</taxon>
        <taxon>Bacillota</taxon>
        <taxon>Bacilli</taxon>
        <taxon>Bacillales</taxon>
        <taxon>Bacillaceae</taxon>
        <taxon>Mesobacillus</taxon>
    </lineage>
</organism>
<protein>
    <submittedName>
        <fullName evidence="9">Type II secretion system F family protein</fullName>
    </submittedName>
</protein>
<evidence type="ECO:0000313" key="10">
    <source>
        <dbReference type="Proteomes" id="UP000769780"/>
    </source>
</evidence>
<proteinExistence type="inferred from homology"/>
<evidence type="ECO:0000256" key="4">
    <source>
        <dbReference type="ARBA" id="ARBA00022692"/>
    </source>
</evidence>
<evidence type="ECO:0000256" key="7">
    <source>
        <dbReference type="SAM" id="Phobius"/>
    </source>
</evidence>
<dbReference type="InterPro" id="IPR018076">
    <property type="entry name" value="T2SS_GspF_dom"/>
</dbReference>
<evidence type="ECO:0000259" key="8">
    <source>
        <dbReference type="Pfam" id="PF00482"/>
    </source>
</evidence>
<keyword evidence="5 7" id="KW-1133">Transmembrane helix</keyword>
<dbReference type="InterPro" id="IPR003004">
    <property type="entry name" value="GspF/PilC"/>
</dbReference>
<dbReference type="PRINTS" id="PR00812">
    <property type="entry name" value="BCTERIALGSPF"/>
</dbReference>
<dbReference type="Pfam" id="PF00482">
    <property type="entry name" value="T2SSF"/>
    <property type="match status" value="2"/>
</dbReference>
<evidence type="ECO:0000256" key="2">
    <source>
        <dbReference type="ARBA" id="ARBA00005745"/>
    </source>
</evidence>
<keyword evidence="10" id="KW-1185">Reference proteome</keyword>
<dbReference type="Gene3D" id="1.20.81.30">
    <property type="entry name" value="Type II secretion system (T2SS), domain F"/>
    <property type="match status" value="2"/>
</dbReference>
<dbReference type="RefSeq" id="WP_221872231.1">
    <property type="nucleotide sequence ID" value="NZ_JACWFH010000008.1"/>
</dbReference>
<feature type="transmembrane region" description="Helical" evidence="7">
    <location>
        <begin position="164"/>
        <end position="184"/>
    </location>
</feature>
<evidence type="ECO:0000256" key="1">
    <source>
        <dbReference type="ARBA" id="ARBA00004651"/>
    </source>
</evidence>
<reference evidence="9 10" key="1">
    <citation type="submission" date="2020-07" db="EMBL/GenBank/DDBJ databases">
        <title>Fungal Genomes of the International Space Station.</title>
        <authorList>
            <person name="Seuylemezian A."/>
            <person name="Singh N.K."/>
            <person name="Wood J."/>
            <person name="Venkateswaran K."/>
        </authorList>
    </citation>
    <scope>NUCLEOTIDE SEQUENCE [LARGE SCALE GENOMIC DNA]</scope>
    <source>
        <strain evidence="9 10">PL-B2</strain>
    </source>
</reference>
<sequence>MSKKIKWPVQEQAHFLKHVGDLLSRGYPIAEAIDSISLYLDNKKKREIRECLASLKEGYPFFRVLSDLNFNKDLVSYVYFAEQHGGLANAIVEGSTMVLKRDADYKRLKGLLSYPIFLVFLTVFLFYFVDNALLPRFLVLYQNMEVEATFFSRVISAFGTFMPIAFYLLLTLLFVTSLYHMFVFKKYRILDQRKKLIRIPLIGLFFKLLYSHYFSTQLSYLLSGGMSVIDALQVFEKNIHEPFSVELGQEIKACLSTGMDLDVAVSSYSFFEEELGRIIKHGQENGKLDQELFFYSRHCLSKLEEKTEKSMKIIQPLLFSVIGILIVSLYLAILLPMFQLIQGI</sequence>
<accession>A0ABS7K2M4</accession>
<feature type="domain" description="Type II secretion system protein GspF" evidence="8">
    <location>
        <begin position="214"/>
        <end position="336"/>
    </location>
</feature>
<feature type="transmembrane region" description="Helical" evidence="7">
    <location>
        <begin position="313"/>
        <end position="338"/>
    </location>
</feature>
<dbReference type="PANTHER" id="PTHR30012:SF0">
    <property type="entry name" value="TYPE II SECRETION SYSTEM PROTEIN F-RELATED"/>
    <property type="match status" value="1"/>
</dbReference>
<evidence type="ECO:0000256" key="5">
    <source>
        <dbReference type="ARBA" id="ARBA00022989"/>
    </source>
</evidence>
<name>A0ABS7K2M4_9BACI</name>
<dbReference type="PANTHER" id="PTHR30012">
    <property type="entry name" value="GENERAL SECRETION PATHWAY PROTEIN"/>
    <property type="match status" value="1"/>
</dbReference>
<feature type="transmembrane region" description="Helical" evidence="7">
    <location>
        <begin position="111"/>
        <end position="129"/>
    </location>
</feature>
<dbReference type="InterPro" id="IPR047692">
    <property type="entry name" value="T4P_ComGB"/>
</dbReference>
<gene>
    <name evidence="9" type="ORF">H0185_06170</name>
</gene>
<dbReference type="Proteomes" id="UP000769780">
    <property type="component" value="Unassembled WGS sequence"/>
</dbReference>
<comment type="subcellular location">
    <subcellularLocation>
        <location evidence="1">Cell membrane</location>
        <topology evidence="1">Multi-pass membrane protein</topology>
    </subcellularLocation>
</comment>
<keyword evidence="3" id="KW-1003">Cell membrane</keyword>